<evidence type="ECO:0000256" key="1">
    <source>
        <dbReference type="SAM" id="Phobius"/>
    </source>
</evidence>
<dbReference type="EMBL" id="JAETXX010000001">
    <property type="protein sequence ID" value="MCF8713483.1"/>
    <property type="molecule type" value="Genomic_DNA"/>
</dbReference>
<feature type="transmembrane region" description="Helical" evidence="1">
    <location>
        <begin position="65"/>
        <end position="87"/>
    </location>
</feature>
<keyword evidence="1" id="KW-1133">Transmembrane helix</keyword>
<keyword evidence="1" id="KW-0812">Transmembrane</keyword>
<organism evidence="2 3">
    <name type="scientific">Joostella atrarenae</name>
    <dbReference type="NCBI Taxonomy" id="679257"/>
    <lineage>
        <taxon>Bacteria</taxon>
        <taxon>Pseudomonadati</taxon>
        <taxon>Bacteroidota</taxon>
        <taxon>Flavobacteriia</taxon>
        <taxon>Flavobacteriales</taxon>
        <taxon>Flavobacteriaceae</taxon>
        <taxon>Joostella</taxon>
    </lineage>
</organism>
<evidence type="ECO:0000313" key="3">
    <source>
        <dbReference type="Proteomes" id="UP000829517"/>
    </source>
</evidence>
<keyword evidence="3" id="KW-1185">Reference proteome</keyword>
<dbReference type="RefSeq" id="WP_236957454.1">
    <property type="nucleotide sequence ID" value="NZ_JAETXX010000001.1"/>
</dbReference>
<name>A0ABS9IZ80_9FLAO</name>
<comment type="caution">
    <text evidence="2">The sequence shown here is derived from an EMBL/GenBank/DDBJ whole genome shotgun (WGS) entry which is preliminary data.</text>
</comment>
<keyword evidence="1" id="KW-0472">Membrane</keyword>
<dbReference type="InterPro" id="IPR025356">
    <property type="entry name" value="DUF4260"/>
</dbReference>
<protein>
    <submittedName>
        <fullName evidence="2">DUF4260 domain-containing protein</fullName>
    </submittedName>
</protein>
<accession>A0ABS9IZ80</accession>
<gene>
    <name evidence="2" type="ORF">JM658_01475</name>
</gene>
<dbReference type="Proteomes" id="UP000829517">
    <property type="component" value="Unassembled WGS sequence"/>
</dbReference>
<dbReference type="Pfam" id="PF14079">
    <property type="entry name" value="DUF4260"/>
    <property type="match status" value="1"/>
</dbReference>
<reference evidence="2 3" key="1">
    <citation type="submission" date="2021-01" db="EMBL/GenBank/DDBJ databases">
        <title>Genome sequencing of Joostella atrarenae M1-2 (= KCTC 23194).</title>
        <authorList>
            <person name="Zakaria M.R."/>
            <person name="Lam M.Q."/>
            <person name="Chong C.S."/>
        </authorList>
    </citation>
    <scope>NUCLEOTIDE SEQUENCE [LARGE SCALE GENOMIC DNA]</scope>
    <source>
        <strain evidence="2 3">M1-2</strain>
    </source>
</reference>
<sequence>MKSSLRIEEFCMLLLGTFLFSKLSIDWWWFLILFLTPDIGMLGYLKDSKLGAITYNLLHHKGIAIILYLTGIILKNEILQFIGLLIFSHASFDRMLGYGLKFKDNFNNTHLGKYE</sequence>
<proteinExistence type="predicted"/>
<evidence type="ECO:0000313" key="2">
    <source>
        <dbReference type="EMBL" id="MCF8713483.1"/>
    </source>
</evidence>